<dbReference type="EMBL" id="JAVYJV010000001">
    <property type="protein sequence ID" value="KAK4380517.1"/>
    <property type="molecule type" value="Genomic_DNA"/>
</dbReference>
<dbReference type="AlphaFoldDB" id="A0AAE1T2G4"/>
<dbReference type="PANTHER" id="PTHR31606:SF9">
    <property type="entry name" value="UPF0664 STRESS-INDUCED PROTEIN C29B12.11C-LIKE"/>
    <property type="match status" value="1"/>
</dbReference>
<dbReference type="InterPro" id="IPR044852">
    <property type="entry name" value="WBP2-like"/>
</dbReference>
<evidence type="ECO:0000313" key="2">
    <source>
        <dbReference type="Proteomes" id="UP001291623"/>
    </source>
</evidence>
<comment type="caution">
    <text evidence="1">The sequence shown here is derived from an EMBL/GenBank/DDBJ whole genome shotgun (WGS) entry which is preliminary data.</text>
</comment>
<dbReference type="PANTHER" id="PTHR31606">
    <property type="entry name" value="WW DOMAIN BINDING PROTEIN 2, ISOFORM E"/>
    <property type="match status" value="1"/>
</dbReference>
<dbReference type="GO" id="GO:0031490">
    <property type="term" value="F:chromatin DNA binding"/>
    <property type="evidence" value="ECO:0007669"/>
    <property type="project" value="TreeGrafter"/>
</dbReference>
<keyword evidence="2" id="KW-1185">Reference proteome</keyword>
<protein>
    <submittedName>
        <fullName evidence="1">Uncharacterized protein</fullName>
    </submittedName>
</protein>
<accession>A0AAE1T2G4</accession>
<gene>
    <name evidence="1" type="ORF">RND71_002379</name>
</gene>
<dbReference type="GO" id="GO:0005634">
    <property type="term" value="C:nucleus"/>
    <property type="evidence" value="ECO:0007669"/>
    <property type="project" value="TreeGrafter"/>
</dbReference>
<dbReference type="GO" id="GO:0003713">
    <property type="term" value="F:transcription coactivator activity"/>
    <property type="evidence" value="ECO:0007669"/>
    <property type="project" value="InterPro"/>
</dbReference>
<organism evidence="1 2">
    <name type="scientific">Anisodus tanguticus</name>
    <dbReference type="NCBI Taxonomy" id="243964"/>
    <lineage>
        <taxon>Eukaryota</taxon>
        <taxon>Viridiplantae</taxon>
        <taxon>Streptophyta</taxon>
        <taxon>Embryophyta</taxon>
        <taxon>Tracheophyta</taxon>
        <taxon>Spermatophyta</taxon>
        <taxon>Magnoliopsida</taxon>
        <taxon>eudicotyledons</taxon>
        <taxon>Gunneridae</taxon>
        <taxon>Pentapetalae</taxon>
        <taxon>asterids</taxon>
        <taxon>lamiids</taxon>
        <taxon>Solanales</taxon>
        <taxon>Solanaceae</taxon>
        <taxon>Solanoideae</taxon>
        <taxon>Hyoscyameae</taxon>
        <taxon>Anisodus</taxon>
    </lineage>
</organism>
<dbReference type="SUPFAM" id="SSF50729">
    <property type="entry name" value="PH domain-like"/>
    <property type="match status" value="1"/>
</dbReference>
<proteinExistence type="predicted"/>
<name>A0AAE1T2G4_9SOLA</name>
<sequence length="176" mass="20218">MAVNPKIFPHEMPVPFLNELFVLACDGVDFEINNIPRLGEVQVKGTIYLSNIRMVFVAKNPRDNFIAFDIPLVVPANDNENSVIPHSFKILFKEGDSETFISLCFNLVGKVRQRYRWSRAKSRVDRLQAAKTHVDEMTRYVYVDPNDPTSIFLQQPTPESRLGCRTYQTQPAERSI</sequence>
<evidence type="ECO:0000313" key="1">
    <source>
        <dbReference type="EMBL" id="KAK4380517.1"/>
    </source>
</evidence>
<reference evidence="1" key="1">
    <citation type="submission" date="2023-12" db="EMBL/GenBank/DDBJ databases">
        <title>Genome assembly of Anisodus tanguticus.</title>
        <authorList>
            <person name="Wang Y.-J."/>
        </authorList>
    </citation>
    <scope>NUCLEOTIDE SEQUENCE</scope>
    <source>
        <strain evidence="1">KB-2021</strain>
        <tissue evidence="1">Leaf</tissue>
    </source>
</reference>
<dbReference type="Proteomes" id="UP001291623">
    <property type="component" value="Unassembled WGS sequence"/>
</dbReference>